<dbReference type="GO" id="GO:0005524">
    <property type="term" value="F:ATP binding"/>
    <property type="evidence" value="ECO:0007669"/>
    <property type="project" value="UniProtKB-KW"/>
</dbReference>
<dbReference type="PROSITE" id="PS00211">
    <property type="entry name" value="ABC_TRANSPORTER_1"/>
    <property type="match status" value="1"/>
</dbReference>
<feature type="transmembrane region" description="Helical" evidence="9">
    <location>
        <begin position="167"/>
        <end position="187"/>
    </location>
</feature>
<dbReference type="Gene3D" id="1.20.1560.10">
    <property type="entry name" value="ABC transporter type 1, transmembrane domain"/>
    <property type="match status" value="1"/>
</dbReference>
<feature type="domain" description="ABC transporter" evidence="10">
    <location>
        <begin position="345"/>
        <end position="553"/>
    </location>
</feature>
<keyword evidence="4" id="KW-0547">Nucleotide-binding</keyword>
<evidence type="ECO:0000256" key="8">
    <source>
        <dbReference type="SAM" id="Coils"/>
    </source>
</evidence>
<dbReference type="InterPro" id="IPR036640">
    <property type="entry name" value="ABC1_TM_sf"/>
</dbReference>
<dbReference type="InterPro" id="IPR027417">
    <property type="entry name" value="P-loop_NTPase"/>
</dbReference>
<dbReference type="Gene3D" id="3.40.50.300">
    <property type="entry name" value="P-loop containing nucleotide triphosphate hydrolases"/>
    <property type="match status" value="1"/>
</dbReference>
<evidence type="ECO:0000256" key="7">
    <source>
        <dbReference type="ARBA" id="ARBA00023136"/>
    </source>
</evidence>
<feature type="coiled-coil region" evidence="8">
    <location>
        <begin position="222"/>
        <end position="249"/>
    </location>
</feature>
<protein>
    <recommendedName>
        <fullName evidence="14">ABC transporter domain-containing protein</fullName>
    </recommendedName>
</protein>
<dbReference type="NCBIfam" id="TIGR02868">
    <property type="entry name" value="CydC"/>
    <property type="match status" value="1"/>
</dbReference>
<dbReference type="GO" id="GO:0140359">
    <property type="term" value="F:ABC-type transporter activity"/>
    <property type="evidence" value="ECO:0007669"/>
    <property type="project" value="InterPro"/>
</dbReference>
<evidence type="ECO:0000256" key="6">
    <source>
        <dbReference type="ARBA" id="ARBA00022989"/>
    </source>
</evidence>
<evidence type="ECO:0000259" key="11">
    <source>
        <dbReference type="PROSITE" id="PS50929"/>
    </source>
</evidence>
<gene>
    <name evidence="12" type="ORF">RHIZ70_83</name>
</gene>
<dbReference type="InterPro" id="IPR003593">
    <property type="entry name" value="AAA+_ATPase"/>
</dbReference>
<dbReference type="GO" id="GO:0045454">
    <property type="term" value="P:cell redox homeostasis"/>
    <property type="evidence" value="ECO:0007669"/>
    <property type="project" value="InterPro"/>
</dbReference>
<organism evidence="12 13">
    <name type="scientific">Ciceribacter selenitireducens ATCC BAA-1503</name>
    <dbReference type="NCBI Taxonomy" id="1336235"/>
    <lineage>
        <taxon>Bacteria</taxon>
        <taxon>Pseudomonadati</taxon>
        <taxon>Pseudomonadota</taxon>
        <taxon>Alphaproteobacteria</taxon>
        <taxon>Hyphomicrobiales</taxon>
        <taxon>Rhizobiaceae</taxon>
        <taxon>Ciceribacter</taxon>
    </lineage>
</organism>
<dbReference type="SUPFAM" id="SSF52540">
    <property type="entry name" value="P-loop containing nucleoside triphosphate hydrolases"/>
    <property type="match status" value="1"/>
</dbReference>
<dbReference type="EMBL" id="UEYP01000010">
    <property type="protein sequence ID" value="SSC64375.1"/>
    <property type="molecule type" value="Genomic_DNA"/>
</dbReference>
<keyword evidence="7 9" id="KW-0472">Membrane</keyword>
<dbReference type="GO" id="GO:0034040">
    <property type="term" value="F:ATPase-coupled lipid transmembrane transporter activity"/>
    <property type="evidence" value="ECO:0007669"/>
    <property type="project" value="TreeGrafter"/>
</dbReference>
<sequence>MKALWRVFRRVWRRRFGALAIGILLSVAVLGAGLALLGLSGWFITAAGMAGLAGAGLTFDVFRPSAGVRFLALGRAAARYGERLATHDATLKGLAELRVALLSAMLRKPVVLLARLRGSERLNHLTIDVDALDGVALRLVMPAIAATLVLAAALALIGWLVLPSVALWEIGSYVGGLGAALVFAARFSRQPSRFAQRAIQALRMRFIDMMRGQTELAVAGRLEDHRQSILDAHRRLQRAQARIDAVERVSALVLGLAGTIAAGGGLLIGGLAAADGKIDPASAALGFFAALALVETAAPLARGIAELGKMTDAARRIEAQFDDPAGPAPGNPMPASPLPADHPLLSVSDLAYRQRSRVLFEGIAFSVGAGETLALVGPSGSGKTTLLNVVRGLMVPAQGSVTIEGRPLDAYGEAERAACIGYLPQRTTLVSGTIADNLRIADPEASEEMLWHSLKIACLDRVVDERGGLDCQLGEAGLGLSGGERRRLALARMLLRRPRIILLDEPTEGLEEETAHMLLERLRQGFPEAAILVAAHRDEERAWANGEIAIGHR</sequence>
<keyword evidence="5" id="KW-0067">ATP-binding</keyword>
<evidence type="ECO:0000256" key="3">
    <source>
        <dbReference type="ARBA" id="ARBA00022692"/>
    </source>
</evidence>
<evidence type="ECO:0000256" key="2">
    <source>
        <dbReference type="ARBA" id="ARBA00005417"/>
    </source>
</evidence>
<evidence type="ECO:0000259" key="10">
    <source>
        <dbReference type="PROSITE" id="PS50893"/>
    </source>
</evidence>
<keyword evidence="6 9" id="KW-1133">Transmembrane helix</keyword>
<dbReference type="InterPro" id="IPR017871">
    <property type="entry name" value="ABC_transporter-like_CS"/>
</dbReference>
<dbReference type="Pfam" id="PF00005">
    <property type="entry name" value="ABC_tran"/>
    <property type="match status" value="1"/>
</dbReference>
<dbReference type="PROSITE" id="PS50929">
    <property type="entry name" value="ABC_TM1F"/>
    <property type="match status" value="1"/>
</dbReference>
<keyword evidence="8" id="KW-0175">Coiled coil</keyword>
<feature type="transmembrane region" description="Helical" evidence="9">
    <location>
        <begin position="251"/>
        <end position="274"/>
    </location>
</feature>
<proteinExistence type="inferred from homology"/>
<dbReference type="InterPro" id="IPR003439">
    <property type="entry name" value="ABC_transporter-like_ATP-bd"/>
</dbReference>
<dbReference type="PANTHER" id="PTHR24221:SF654">
    <property type="entry name" value="ATP-BINDING CASSETTE SUB-FAMILY B MEMBER 6"/>
    <property type="match status" value="1"/>
</dbReference>
<dbReference type="SMART" id="SM00382">
    <property type="entry name" value="AAA"/>
    <property type="match status" value="1"/>
</dbReference>
<comment type="similarity">
    <text evidence="2">Belongs to the ABC transporter superfamily.</text>
</comment>
<keyword evidence="13" id="KW-1185">Reference proteome</keyword>
<reference evidence="13" key="1">
    <citation type="submission" date="2018-07" db="EMBL/GenBank/DDBJ databases">
        <authorList>
            <person name="Peiro R."/>
            <person name="Begona"/>
            <person name="Cbmso G."/>
            <person name="Lopez M."/>
            <person name="Gonzalez S."/>
        </authorList>
    </citation>
    <scope>NUCLEOTIDE SEQUENCE [LARGE SCALE GENOMIC DNA]</scope>
</reference>
<comment type="subcellular location">
    <subcellularLocation>
        <location evidence="1">Cell membrane</location>
        <topology evidence="1">Multi-pass membrane protein</topology>
    </subcellularLocation>
</comment>
<dbReference type="Proteomes" id="UP000254764">
    <property type="component" value="Unassembled WGS sequence"/>
</dbReference>
<feature type="transmembrane region" description="Helical" evidence="9">
    <location>
        <begin position="139"/>
        <end position="161"/>
    </location>
</feature>
<dbReference type="AlphaFoldDB" id="A0A376A996"/>
<accession>A0A376A996</accession>
<dbReference type="RefSeq" id="WP_115671551.1">
    <property type="nucleotide sequence ID" value="NZ_UEYP01000010.1"/>
</dbReference>
<evidence type="ECO:0000256" key="5">
    <source>
        <dbReference type="ARBA" id="ARBA00022840"/>
    </source>
</evidence>
<evidence type="ECO:0000313" key="12">
    <source>
        <dbReference type="EMBL" id="SSC64375.1"/>
    </source>
</evidence>
<evidence type="ECO:0008006" key="14">
    <source>
        <dbReference type="Google" id="ProtNLM"/>
    </source>
</evidence>
<dbReference type="PROSITE" id="PS50893">
    <property type="entry name" value="ABC_TRANSPORTER_2"/>
    <property type="match status" value="1"/>
</dbReference>
<evidence type="ECO:0000313" key="13">
    <source>
        <dbReference type="Proteomes" id="UP000254764"/>
    </source>
</evidence>
<dbReference type="PANTHER" id="PTHR24221">
    <property type="entry name" value="ATP-BINDING CASSETTE SUB-FAMILY B"/>
    <property type="match status" value="1"/>
</dbReference>
<evidence type="ECO:0000256" key="4">
    <source>
        <dbReference type="ARBA" id="ARBA00022741"/>
    </source>
</evidence>
<dbReference type="SUPFAM" id="SSF90123">
    <property type="entry name" value="ABC transporter transmembrane region"/>
    <property type="match status" value="1"/>
</dbReference>
<evidence type="ECO:0000256" key="1">
    <source>
        <dbReference type="ARBA" id="ARBA00004651"/>
    </source>
</evidence>
<dbReference type="OrthoDB" id="5288404at2"/>
<dbReference type="GO" id="GO:0005886">
    <property type="term" value="C:plasma membrane"/>
    <property type="evidence" value="ECO:0007669"/>
    <property type="project" value="UniProtKB-SubCell"/>
</dbReference>
<dbReference type="GO" id="GO:0016887">
    <property type="term" value="F:ATP hydrolysis activity"/>
    <property type="evidence" value="ECO:0007669"/>
    <property type="project" value="InterPro"/>
</dbReference>
<dbReference type="InterPro" id="IPR011527">
    <property type="entry name" value="ABC1_TM_dom"/>
</dbReference>
<name>A0A376A996_9HYPH</name>
<feature type="transmembrane region" description="Helical" evidence="9">
    <location>
        <begin position="41"/>
        <end position="62"/>
    </location>
</feature>
<dbReference type="InterPro" id="IPR014223">
    <property type="entry name" value="ABC_CydC/D"/>
</dbReference>
<dbReference type="InterPro" id="IPR039421">
    <property type="entry name" value="Type_1_exporter"/>
</dbReference>
<evidence type="ECO:0000256" key="9">
    <source>
        <dbReference type="SAM" id="Phobius"/>
    </source>
</evidence>
<keyword evidence="3 9" id="KW-0812">Transmembrane</keyword>
<feature type="domain" description="ABC transmembrane type-1" evidence="11">
    <location>
        <begin position="20"/>
        <end position="309"/>
    </location>
</feature>
<feature type="transmembrane region" description="Helical" evidence="9">
    <location>
        <begin position="280"/>
        <end position="301"/>
    </location>
</feature>
<dbReference type="GO" id="GO:0034775">
    <property type="term" value="P:glutathione transmembrane transport"/>
    <property type="evidence" value="ECO:0007669"/>
    <property type="project" value="InterPro"/>
</dbReference>